<evidence type="ECO:0000256" key="2">
    <source>
        <dbReference type="ARBA" id="ARBA00022679"/>
    </source>
</evidence>
<dbReference type="RefSeq" id="WP_230438717.1">
    <property type="nucleotide sequence ID" value="NZ_CP087715.1"/>
</dbReference>
<evidence type="ECO:0000256" key="1">
    <source>
        <dbReference type="ARBA" id="ARBA00013139"/>
    </source>
</evidence>
<dbReference type="PANTHER" id="PTHR11236">
    <property type="entry name" value="AMINOBENZOATE/ANTHRANILATE SYNTHASE"/>
    <property type="match status" value="1"/>
</dbReference>
<keyword evidence="6" id="KW-1185">Reference proteome</keyword>
<dbReference type="InterPro" id="IPR005802">
    <property type="entry name" value="ADC_synth_comp_1"/>
</dbReference>
<dbReference type="PRINTS" id="PR00095">
    <property type="entry name" value="ANTSNTHASEI"/>
</dbReference>
<reference evidence="6" key="1">
    <citation type="journal article" date="2019" name="Int. J. Syst. Evol. Microbiol.">
        <title>The Global Catalogue of Microorganisms (GCM) 10K type strain sequencing project: providing services to taxonomists for standard genome sequencing and annotation.</title>
        <authorList>
            <consortium name="The Broad Institute Genomics Platform"/>
            <consortium name="The Broad Institute Genome Sequencing Center for Infectious Disease"/>
            <person name="Wu L."/>
            <person name="Ma J."/>
        </authorList>
    </citation>
    <scope>NUCLEOTIDE SEQUENCE [LARGE SCALE GENOMIC DNA]</scope>
    <source>
        <strain evidence="6">CCUG 54356</strain>
    </source>
</reference>
<keyword evidence="5" id="KW-0032">Aminotransferase</keyword>
<feature type="domain" description="Anthranilate synthase component I N-terminal" evidence="4">
    <location>
        <begin position="24"/>
        <end position="129"/>
    </location>
</feature>
<organism evidence="5 6">
    <name type="scientific">Microbulbifer celer</name>
    <dbReference type="NCBI Taxonomy" id="435905"/>
    <lineage>
        <taxon>Bacteria</taxon>
        <taxon>Pseudomonadati</taxon>
        <taxon>Pseudomonadota</taxon>
        <taxon>Gammaproteobacteria</taxon>
        <taxon>Cellvibrionales</taxon>
        <taxon>Microbulbiferaceae</taxon>
        <taxon>Microbulbifer</taxon>
    </lineage>
</organism>
<protein>
    <recommendedName>
        <fullName evidence="1">aminodeoxychorismate synthase</fullName>
        <ecNumber evidence="1">2.6.1.85</ecNumber>
    </recommendedName>
</protein>
<keyword evidence="2 5" id="KW-0808">Transferase</keyword>
<dbReference type="InterPro" id="IPR005801">
    <property type="entry name" value="ADC_synthase"/>
</dbReference>
<gene>
    <name evidence="5" type="primary">pabB</name>
    <name evidence="5" type="ORF">ACFQ2X_08395</name>
</gene>
<feature type="domain" description="Chorismate-utilising enzyme C-terminal" evidence="3">
    <location>
        <begin position="177"/>
        <end position="430"/>
    </location>
</feature>
<name>A0ABW3U6Y5_9GAMM</name>
<evidence type="ECO:0000259" key="3">
    <source>
        <dbReference type="Pfam" id="PF00425"/>
    </source>
</evidence>
<dbReference type="Proteomes" id="UP001597264">
    <property type="component" value="Unassembled WGS sequence"/>
</dbReference>
<dbReference type="Pfam" id="PF04715">
    <property type="entry name" value="Anth_synt_I_N"/>
    <property type="match status" value="1"/>
</dbReference>
<sequence length="453" mass="49307">MQIISLPYSPNTAQAMCAVLDLPMPVWLDSGVPASNRGRFDIISADPLNQLTLGAGTTAPFAAVDDLLCELAPQEIDSQLPFSGGAIGFAGYELGHRGNFLPSDKRTTPLPAGFFGLYSWAFIADHHLRNSHLVIHPATPQAQVRDLSARFKAIDWTQPATAETFSLSSRFRHEFTAEQYQAQVQRILNYIRAGDIYQANFTQRFTAEFEGDSLGAYLALRKVAAGPFSAYLSVPGGQILSLSPERFIHADGDQLQTEPIKGTAPRGKTRQADRDYAEALSQSVKDRAENLMIVDLLRNDFGKVCRRGSVRVPELFALQSFANVHHLVSTVTGQLPDEQEFTDVLAACFPGGSITGAPKRRAMEIIRELELSPRGIYCGSIGYISTCGRADTNIAIRTLTASDGRLQCAAGGGIVADSNPAAEHRECLQKVGLLLETLESEFLAAIDKKHQAR</sequence>
<evidence type="ECO:0000313" key="5">
    <source>
        <dbReference type="EMBL" id="MFD1216613.1"/>
    </source>
</evidence>
<dbReference type="GO" id="GO:0046820">
    <property type="term" value="F:4-amino-4-deoxychorismate synthase activity"/>
    <property type="evidence" value="ECO:0007669"/>
    <property type="project" value="UniProtKB-EC"/>
</dbReference>
<comment type="caution">
    <text evidence="5">The sequence shown here is derived from an EMBL/GenBank/DDBJ whole genome shotgun (WGS) entry which is preliminary data.</text>
</comment>
<dbReference type="PANTHER" id="PTHR11236:SF50">
    <property type="entry name" value="AMINODEOXYCHORISMATE SYNTHASE COMPONENT 1"/>
    <property type="match status" value="1"/>
</dbReference>
<dbReference type="Pfam" id="PF00425">
    <property type="entry name" value="Chorismate_bind"/>
    <property type="match status" value="1"/>
</dbReference>
<dbReference type="SUPFAM" id="SSF56322">
    <property type="entry name" value="ADC synthase"/>
    <property type="match status" value="1"/>
</dbReference>
<dbReference type="InterPro" id="IPR015890">
    <property type="entry name" value="Chorismate_C"/>
</dbReference>
<dbReference type="EC" id="2.6.1.85" evidence="1"/>
<dbReference type="EMBL" id="JBHTLR010000007">
    <property type="protein sequence ID" value="MFD1216613.1"/>
    <property type="molecule type" value="Genomic_DNA"/>
</dbReference>
<dbReference type="NCBIfam" id="TIGR00553">
    <property type="entry name" value="pabB"/>
    <property type="match status" value="1"/>
</dbReference>
<evidence type="ECO:0000313" key="6">
    <source>
        <dbReference type="Proteomes" id="UP001597264"/>
    </source>
</evidence>
<accession>A0ABW3U6Y5</accession>
<dbReference type="InterPro" id="IPR019999">
    <property type="entry name" value="Anth_synth_I-like"/>
</dbReference>
<proteinExistence type="predicted"/>
<evidence type="ECO:0000259" key="4">
    <source>
        <dbReference type="Pfam" id="PF04715"/>
    </source>
</evidence>
<dbReference type="Gene3D" id="3.60.120.10">
    <property type="entry name" value="Anthranilate synthase"/>
    <property type="match status" value="1"/>
</dbReference>
<dbReference type="InterPro" id="IPR006805">
    <property type="entry name" value="Anth_synth_I_N"/>
</dbReference>